<gene>
    <name evidence="1" type="ORF">CQA53_03380</name>
</gene>
<comment type="caution">
    <text evidence="1">The sequence shown here is derived from an EMBL/GenBank/DDBJ whole genome shotgun (WGS) entry which is preliminary data.</text>
</comment>
<reference evidence="1 2" key="1">
    <citation type="submission" date="2018-04" db="EMBL/GenBank/DDBJ databases">
        <title>Novel Campyloabacter and Helicobacter Species and Strains.</title>
        <authorList>
            <person name="Mannion A.J."/>
            <person name="Shen Z."/>
            <person name="Fox J.G."/>
        </authorList>
    </citation>
    <scope>NUCLEOTIDE SEQUENCE [LARGE SCALE GENOMIC DNA]</scope>
    <source>
        <strain evidence="1 2">MIT 17-337</strain>
    </source>
</reference>
<accession>A0A3D8INB6</accession>
<evidence type="ECO:0000313" key="1">
    <source>
        <dbReference type="EMBL" id="RDU66500.1"/>
    </source>
</evidence>
<proteinExistence type="predicted"/>
<dbReference type="EMBL" id="NXLQ01000004">
    <property type="protein sequence ID" value="RDU66500.1"/>
    <property type="molecule type" value="Genomic_DNA"/>
</dbReference>
<name>A0A3D8INB6_9HELI</name>
<dbReference type="Proteomes" id="UP000256379">
    <property type="component" value="Unassembled WGS sequence"/>
</dbReference>
<dbReference type="AlphaFoldDB" id="A0A3D8INB6"/>
<dbReference type="RefSeq" id="WP_115542622.1">
    <property type="nucleotide sequence ID" value="NZ_NXLQ01000004.1"/>
</dbReference>
<organism evidence="1 2">
    <name type="scientific">Helicobacter didelphidarum</name>
    <dbReference type="NCBI Taxonomy" id="2040648"/>
    <lineage>
        <taxon>Bacteria</taxon>
        <taxon>Pseudomonadati</taxon>
        <taxon>Campylobacterota</taxon>
        <taxon>Epsilonproteobacteria</taxon>
        <taxon>Campylobacterales</taxon>
        <taxon>Helicobacteraceae</taxon>
        <taxon>Helicobacter</taxon>
    </lineage>
</organism>
<protein>
    <submittedName>
        <fullName evidence="1">Uncharacterized protein</fullName>
    </submittedName>
</protein>
<keyword evidence="2" id="KW-1185">Reference proteome</keyword>
<sequence>MAIKIVFTGKNDTRITKVKTTQGTKGFGKNTIKSVVGSEYLPIFDNFFEARDILAKKINRQLLESSLLSWERENIY</sequence>
<evidence type="ECO:0000313" key="2">
    <source>
        <dbReference type="Proteomes" id="UP000256379"/>
    </source>
</evidence>